<evidence type="ECO:0000313" key="2">
    <source>
        <dbReference type="EMBL" id="POS84335.1"/>
    </source>
</evidence>
<feature type="region of interest" description="Disordered" evidence="1">
    <location>
        <begin position="1"/>
        <end position="66"/>
    </location>
</feature>
<accession>A0A2S4PQM4</accession>
<gene>
    <name evidence="2" type="ORF">EPUL_004527</name>
</gene>
<feature type="compositionally biased region" description="Low complexity" evidence="1">
    <location>
        <begin position="13"/>
        <end position="32"/>
    </location>
</feature>
<reference evidence="2 3" key="1">
    <citation type="submission" date="2017-10" db="EMBL/GenBank/DDBJ databases">
        <title>Development of genomic resources for the powdery mildew, Erysiphe pulchra.</title>
        <authorList>
            <person name="Wadl P.A."/>
            <person name="Mack B.M."/>
            <person name="Moore G."/>
            <person name="Beltz S.B."/>
        </authorList>
    </citation>
    <scope>NUCLEOTIDE SEQUENCE [LARGE SCALE GENOMIC DNA]</scope>
    <source>
        <strain evidence="2">Cflorida</strain>
    </source>
</reference>
<organism evidence="2 3">
    <name type="scientific">Erysiphe pulchra</name>
    <dbReference type="NCBI Taxonomy" id="225359"/>
    <lineage>
        <taxon>Eukaryota</taxon>
        <taxon>Fungi</taxon>
        <taxon>Dikarya</taxon>
        <taxon>Ascomycota</taxon>
        <taxon>Pezizomycotina</taxon>
        <taxon>Leotiomycetes</taxon>
        <taxon>Erysiphales</taxon>
        <taxon>Erysiphaceae</taxon>
        <taxon>Erysiphe</taxon>
    </lineage>
</organism>
<dbReference type="Proteomes" id="UP000237438">
    <property type="component" value="Unassembled WGS sequence"/>
</dbReference>
<dbReference type="OrthoDB" id="3543060at2759"/>
<evidence type="ECO:0000313" key="3">
    <source>
        <dbReference type="Proteomes" id="UP000237438"/>
    </source>
</evidence>
<dbReference type="EMBL" id="PEDP01001064">
    <property type="protein sequence ID" value="POS84335.1"/>
    <property type="molecule type" value="Genomic_DNA"/>
</dbReference>
<name>A0A2S4PQM4_9PEZI</name>
<evidence type="ECO:0000256" key="1">
    <source>
        <dbReference type="SAM" id="MobiDB-lite"/>
    </source>
</evidence>
<comment type="caution">
    <text evidence="2">The sequence shown here is derived from an EMBL/GenBank/DDBJ whole genome shotgun (WGS) entry which is preliminary data.</text>
</comment>
<protein>
    <submittedName>
        <fullName evidence="2">Uncharacterized protein</fullName>
    </submittedName>
</protein>
<proteinExistence type="predicted"/>
<dbReference type="AlphaFoldDB" id="A0A2S4PQM4"/>
<keyword evidence="3" id="KW-1185">Reference proteome</keyword>
<sequence length="94" mass="10281">MSANMKTTHKTSRSSSVNSTSSTNSLSLELNSGFLELTMPQHQHHRTDSTSTTSTCSGGFLPLTPTCNTPVRKKSVDTSADERQRLVLLRARDN</sequence>